<evidence type="ECO:0008006" key="4">
    <source>
        <dbReference type="Google" id="ProtNLM"/>
    </source>
</evidence>
<protein>
    <recommendedName>
        <fullName evidence="4">TraB family protein</fullName>
    </recommendedName>
</protein>
<dbReference type="EMBL" id="SMBZ01000003">
    <property type="protein sequence ID" value="TCV19996.1"/>
    <property type="molecule type" value="Genomic_DNA"/>
</dbReference>
<accession>A0A4R3VZF6</accession>
<dbReference type="CDD" id="cd14789">
    <property type="entry name" value="Tiki"/>
    <property type="match status" value="1"/>
</dbReference>
<dbReference type="InterPro" id="IPR047111">
    <property type="entry name" value="YbaP-like"/>
</dbReference>
<organism evidence="2 3">
    <name type="scientific">Sphingobacterium alimentarium</name>
    <dbReference type="NCBI Taxonomy" id="797292"/>
    <lineage>
        <taxon>Bacteria</taxon>
        <taxon>Pseudomonadati</taxon>
        <taxon>Bacteroidota</taxon>
        <taxon>Sphingobacteriia</taxon>
        <taxon>Sphingobacteriales</taxon>
        <taxon>Sphingobacteriaceae</taxon>
        <taxon>Sphingobacterium</taxon>
    </lineage>
</organism>
<dbReference type="AlphaFoldDB" id="A0A4R3VZF6"/>
<dbReference type="PANTHER" id="PTHR40590">
    <property type="entry name" value="CYTOPLASMIC PROTEIN-RELATED"/>
    <property type="match status" value="1"/>
</dbReference>
<sequence length="282" mass="32154">MKKLISLFVFVSFLTLNSFGQEQSLLWKISGNNLNQDSYLFGTIHMMCPEDFVMLDKVKNAIEAADEVIFEVNLFDPENATKMQESMMAPVPEFFNSLTADQIHVIDSVLAANAMSIQMFDMFSPSMVMSLLSLKSFNCPDIMNVKSMEVELFTLAQEKKISDLETLEFQMDMMRKIATPEYFYAYLNMYNEASASTQEMVHAYKTENLSELDKIMNDPKWMTPEVRDMMLTQRNLRWVEAIPSKIANTKTFIAVGSGHLGGETGLIKLLRDKGYTVTPIQN</sequence>
<reference evidence="2 3" key="1">
    <citation type="submission" date="2019-03" db="EMBL/GenBank/DDBJ databases">
        <title>Genomic Encyclopedia of Type Strains, Phase IV (KMG-IV): sequencing the most valuable type-strain genomes for metagenomic binning, comparative biology and taxonomic classification.</title>
        <authorList>
            <person name="Goeker M."/>
        </authorList>
    </citation>
    <scope>NUCLEOTIDE SEQUENCE [LARGE SCALE GENOMIC DNA]</scope>
    <source>
        <strain evidence="2 3">DSM 22362</strain>
    </source>
</reference>
<dbReference type="OrthoDB" id="9798714at2"/>
<dbReference type="Pfam" id="PF01963">
    <property type="entry name" value="TraB_PrgY_gumN"/>
    <property type="match status" value="1"/>
</dbReference>
<comment type="caution">
    <text evidence="2">The sequence shown here is derived from an EMBL/GenBank/DDBJ whole genome shotgun (WGS) entry which is preliminary data.</text>
</comment>
<keyword evidence="3" id="KW-1185">Reference proteome</keyword>
<evidence type="ECO:0000256" key="1">
    <source>
        <dbReference type="SAM" id="SignalP"/>
    </source>
</evidence>
<proteinExistence type="predicted"/>
<dbReference type="RefSeq" id="WP_132776469.1">
    <property type="nucleotide sequence ID" value="NZ_SMBZ01000003.1"/>
</dbReference>
<keyword evidence="1" id="KW-0732">Signal</keyword>
<dbReference type="PANTHER" id="PTHR40590:SF1">
    <property type="entry name" value="CYTOPLASMIC PROTEIN"/>
    <property type="match status" value="1"/>
</dbReference>
<gene>
    <name evidence="2" type="ORF">EDC17_100395</name>
</gene>
<feature type="signal peptide" evidence="1">
    <location>
        <begin position="1"/>
        <end position="20"/>
    </location>
</feature>
<name>A0A4R3VZF6_9SPHI</name>
<feature type="chain" id="PRO_5020880942" description="TraB family protein" evidence="1">
    <location>
        <begin position="21"/>
        <end position="282"/>
    </location>
</feature>
<evidence type="ECO:0000313" key="2">
    <source>
        <dbReference type="EMBL" id="TCV19996.1"/>
    </source>
</evidence>
<dbReference type="InterPro" id="IPR002816">
    <property type="entry name" value="TraB/PrgY/GumN_fam"/>
</dbReference>
<evidence type="ECO:0000313" key="3">
    <source>
        <dbReference type="Proteomes" id="UP000295197"/>
    </source>
</evidence>
<dbReference type="Proteomes" id="UP000295197">
    <property type="component" value="Unassembled WGS sequence"/>
</dbReference>